<dbReference type="AlphaFoldDB" id="A0A4U1J2Z5"/>
<dbReference type="Gene3D" id="1.25.40.10">
    <property type="entry name" value="Tetratricopeptide repeat domain"/>
    <property type="match status" value="1"/>
</dbReference>
<dbReference type="Gene3D" id="3.30.200.20">
    <property type="entry name" value="Phosphorylase Kinase, domain 1"/>
    <property type="match status" value="1"/>
</dbReference>
<organism evidence="7 8">
    <name type="scientific">Polyangium fumosum</name>
    <dbReference type="NCBI Taxonomy" id="889272"/>
    <lineage>
        <taxon>Bacteria</taxon>
        <taxon>Pseudomonadati</taxon>
        <taxon>Myxococcota</taxon>
        <taxon>Polyangia</taxon>
        <taxon>Polyangiales</taxon>
        <taxon>Polyangiaceae</taxon>
        <taxon>Polyangium</taxon>
    </lineage>
</organism>
<dbReference type="Pfam" id="PF00069">
    <property type="entry name" value="Pkinase"/>
    <property type="match status" value="1"/>
</dbReference>
<comment type="caution">
    <text evidence="7">The sequence shown here is derived from an EMBL/GenBank/DDBJ whole genome shotgun (WGS) entry which is preliminary data.</text>
</comment>
<evidence type="ECO:0000313" key="7">
    <source>
        <dbReference type="EMBL" id="TKD00776.1"/>
    </source>
</evidence>
<dbReference type="PROSITE" id="PS00107">
    <property type="entry name" value="PROTEIN_KINASE_ATP"/>
    <property type="match status" value="1"/>
</dbReference>
<keyword evidence="4 5" id="KW-0067">ATP-binding</keyword>
<feature type="domain" description="Protein kinase" evidence="6">
    <location>
        <begin position="47"/>
        <end position="316"/>
    </location>
</feature>
<dbReference type="PANTHER" id="PTHR43289">
    <property type="entry name" value="MITOGEN-ACTIVATED PROTEIN KINASE KINASE KINASE 20-RELATED"/>
    <property type="match status" value="1"/>
</dbReference>
<dbReference type="InterPro" id="IPR000719">
    <property type="entry name" value="Prot_kinase_dom"/>
</dbReference>
<dbReference type="InterPro" id="IPR017441">
    <property type="entry name" value="Protein_kinase_ATP_BS"/>
</dbReference>
<dbReference type="SUPFAM" id="SSF52540">
    <property type="entry name" value="P-loop containing nucleoside triphosphate hydrolases"/>
    <property type="match status" value="1"/>
</dbReference>
<dbReference type="InterPro" id="IPR011009">
    <property type="entry name" value="Kinase-like_dom_sf"/>
</dbReference>
<evidence type="ECO:0000259" key="6">
    <source>
        <dbReference type="PROSITE" id="PS50011"/>
    </source>
</evidence>
<evidence type="ECO:0000256" key="5">
    <source>
        <dbReference type="PROSITE-ProRule" id="PRU10141"/>
    </source>
</evidence>
<dbReference type="PROSITE" id="PS50011">
    <property type="entry name" value="PROTEIN_KINASE_DOM"/>
    <property type="match status" value="1"/>
</dbReference>
<reference evidence="7 8" key="1">
    <citation type="submission" date="2019-04" db="EMBL/GenBank/DDBJ databases">
        <authorList>
            <person name="Li Y."/>
            <person name="Wang J."/>
        </authorList>
    </citation>
    <scope>NUCLEOTIDE SEQUENCE [LARGE SCALE GENOMIC DNA]</scope>
    <source>
        <strain evidence="7 8">DSM 14668</strain>
    </source>
</reference>
<dbReference type="OrthoDB" id="5477142at2"/>
<dbReference type="Gene3D" id="1.10.510.10">
    <property type="entry name" value="Transferase(Phosphotransferase) domain 1"/>
    <property type="match status" value="1"/>
</dbReference>
<keyword evidence="1" id="KW-0808">Transferase</keyword>
<evidence type="ECO:0000313" key="8">
    <source>
        <dbReference type="Proteomes" id="UP000309215"/>
    </source>
</evidence>
<dbReference type="RefSeq" id="WP_136933129.1">
    <property type="nucleotide sequence ID" value="NZ_SSMQ01000044.1"/>
</dbReference>
<dbReference type="InterPro" id="IPR027417">
    <property type="entry name" value="P-loop_NTPase"/>
</dbReference>
<dbReference type="EMBL" id="SSMQ01000044">
    <property type="protein sequence ID" value="TKD00776.1"/>
    <property type="molecule type" value="Genomic_DNA"/>
</dbReference>
<dbReference type="SUPFAM" id="SSF56112">
    <property type="entry name" value="Protein kinase-like (PK-like)"/>
    <property type="match status" value="1"/>
</dbReference>
<dbReference type="CDD" id="cd14014">
    <property type="entry name" value="STKc_PknB_like"/>
    <property type="match status" value="1"/>
</dbReference>
<dbReference type="PROSITE" id="PS00108">
    <property type="entry name" value="PROTEIN_KINASE_ST"/>
    <property type="match status" value="1"/>
</dbReference>
<keyword evidence="3" id="KW-0418">Kinase</keyword>
<keyword evidence="2 5" id="KW-0547">Nucleotide-binding</keyword>
<sequence length="905" mass="98064">MSDVLCPQCATACDPAHRFCHVCGFPISELQTRADDPLLGTTLPGGYVILELIGVGGMGRVYRAEQKALGRTVAVKIIHPHLLGDESASVRFITEARAASRLNHPNIVSVFDFGKSGNQLYLVMEFLRGRDLARVDYEEGPLPFRRIVEIMCQVLAGLAEAHHLGIIHRDLKPENVVLEPMRTGGDFVKVVDFGLAKMREVPSTHITSPGIVCGTPDYMSPEQGRGDPIDGRSDLYTCGVLLFQLLTGRLPFESESPTQVVLMHLTVPPPNPLDVAPARNIPLALVDVTLRAMEKEVSRRYQTADEFTIALRSAAVMLDRGAPPPSVDEPGVACGSCGTIAPRNQKFCGECGARISREAPLSQPRRIAPVSAGPPPRVRLSSLPELPLPFVGRERDLEWLDSFRFDVDRTLATARIVGEGGTGKTRLLQEFIHLASVAGDFVVLTRPDPWGADVGYYVLRESIVALASLPPGGGEPHEWRGATPEARAGLMAIFGKQDRTAPQPSVNMWSKPPAGIVLPDDRRFTAAEALRWAIMRAHESNEGRLVLLAIDDLHAVDGASRNAFADVVVEPPIHPLLVVSTHLPGFDPGWAGATRVLEGLPLDLVSQMVSQPLAATLGQGGGRSISPLYLDQVLRFSSEGGTNPPARLGDLVAQRIERLPPEARRVLQAVSVLGDDAQMEDIERLLPSDRNTGTLLAVLRASGTIEQELGGFRAAHPLLREIALATTPVAVRRDLHARALEGRDGEPLPLPLEVRALHAYHAQDTFEALMLLEQVADRAGERGDRAGAILALRRGLDLARRELFRGELDEPEKAVIIFSRKLGEALARASALTDADGVLREALDLAAGGIERARLLAALAFVAHERGRAKEALTFQHQALDLARSYGSSDLMASLERMRADWNAG</sequence>
<feature type="binding site" evidence="5">
    <location>
        <position position="76"/>
    </location>
    <ligand>
        <name>ATP</name>
        <dbReference type="ChEBI" id="CHEBI:30616"/>
    </ligand>
</feature>
<keyword evidence="8" id="KW-1185">Reference proteome</keyword>
<dbReference type="Gene3D" id="3.40.50.300">
    <property type="entry name" value="P-loop containing nucleotide triphosphate hydrolases"/>
    <property type="match status" value="1"/>
</dbReference>
<proteinExistence type="predicted"/>
<dbReference type="Pfam" id="PF13191">
    <property type="entry name" value="AAA_16"/>
    <property type="match status" value="1"/>
</dbReference>
<dbReference type="GO" id="GO:0004674">
    <property type="term" value="F:protein serine/threonine kinase activity"/>
    <property type="evidence" value="ECO:0007669"/>
    <property type="project" value="TreeGrafter"/>
</dbReference>
<accession>A0A4U1J2Z5</accession>
<name>A0A4U1J2Z5_9BACT</name>
<dbReference type="PANTHER" id="PTHR43289:SF6">
    <property type="entry name" value="SERINE_THREONINE-PROTEIN KINASE NEKL-3"/>
    <property type="match status" value="1"/>
</dbReference>
<dbReference type="InterPro" id="IPR011990">
    <property type="entry name" value="TPR-like_helical_dom_sf"/>
</dbReference>
<protein>
    <recommendedName>
        <fullName evidence="6">Protein kinase domain-containing protein</fullName>
    </recommendedName>
</protein>
<dbReference type="GO" id="GO:0005524">
    <property type="term" value="F:ATP binding"/>
    <property type="evidence" value="ECO:0007669"/>
    <property type="project" value="UniProtKB-UniRule"/>
</dbReference>
<evidence type="ECO:0000256" key="1">
    <source>
        <dbReference type="ARBA" id="ARBA00022679"/>
    </source>
</evidence>
<dbReference type="InterPro" id="IPR041664">
    <property type="entry name" value="AAA_16"/>
</dbReference>
<gene>
    <name evidence="7" type="ORF">E8A74_33160</name>
</gene>
<dbReference type="InterPro" id="IPR008271">
    <property type="entry name" value="Ser/Thr_kinase_AS"/>
</dbReference>
<evidence type="ECO:0000256" key="4">
    <source>
        <dbReference type="ARBA" id="ARBA00022840"/>
    </source>
</evidence>
<dbReference type="Proteomes" id="UP000309215">
    <property type="component" value="Unassembled WGS sequence"/>
</dbReference>
<dbReference type="SMART" id="SM00220">
    <property type="entry name" value="S_TKc"/>
    <property type="match status" value="1"/>
</dbReference>
<evidence type="ECO:0000256" key="2">
    <source>
        <dbReference type="ARBA" id="ARBA00022741"/>
    </source>
</evidence>
<evidence type="ECO:0000256" key="3">
    <source>
        <dbReference type="ARBA" id="ARBA00022777"/>
    </source>
</evidence>